<organism evidence="2 3">
    <name type="scientific">Cudoniella acicularis</name>
    <dbReference type="NCBI Taxonomy" id="354080"/>
    <lineage>
        <taxon>Eukaryota</taxon>
        <taxon>Fungi</taxon>
        <taxon>Dikarya</taxon>
        <taxon>Ascomycota</taxon>
        <taxon>Pezizomycotina</taxon>
        <taxon>Leotiomycetes</taxon>
        <taxon>Helotiales</taxon>
        <taxon>Tricladiaceae</taxon>
        <taxon>Cudoniella</taxon>
    </lineage>
</organism>
<evidence type="ECO:0000259" key="1">
    <source>
        <dbReference type="Pfam" id="PF06985"/>
    </source>
</evidence>
<dbReference type="InterPro" id="IPR010730">
    <property type="entry name" value="HET"/>
</dbReference>
<dbReference type="EMBL" id="JAAMPI010000313">
    <property type="protein sequence ID" value="KAF4632825.1"/>
    <property type="molecule type" value="Genomic_DNA"/>
</dbReference>
<dbReference type="PANTHER" id="PTHR24148">
    <property type="entry name" value="ANKYRIN REPEAT DOMAIN-CONTAINING PROTEIN 39 HOMOLOG-RELATED"/>
    <property type="match status" value="1"/>
</dbReference>
<proteinExistence type="predicted"/>
<gene>
    <name evidence="2" type="ORF">G7Y89_g5289</name>
</gene>
<name>A0A8H4RMS3_9HELO</name>
<dbReference type="AlphaFoldDB" id="A0A8H4RMS3"/>
<comment type="caution">
    <text evidence="2">The sequence shown here is derived from an EMBL/GenBank/DDBJ whole genome shotgun (WGS) entry which is preliminary data.</text>
</comment>
<protein>
    <recommendedName>
        <fullName evidence="1">Heterokaryon incompatibility domain-containing protein</fullName>
    </recommendedName>
</protein>
<reference evidence="2 3" key="1">
    <citation type="submission" date="2020-03" db="EMBL/GenBank/DDBJ databases">
        <title>Draft Genome Sequence of Cudoniella acicularis.</title>
        <authorList>
            <person name="Buettner E."/>
            <person name="Kellner H."/>
        </authorList>
    </citation>
    <scope>NUCLEOTIDE SEQUENCE [LARGE SCALE GENOMIC DNA]</scope>
    <source>
        <strain evidence="2 3">DSM 108380</strain>
    </source>
</reference>
<dbReference type="InterPro" id="IPR052895">
    <property type="entry name" value="HetReg/Transcr_Mod"/>
</dbReference>
<dbReference type="OrthoDB" id="3556612at2759"/>
<feature type="domain" description="Heterokaryon incompatibility" evidence="1">
    <location>
        <begin position="67"/>
        <end position="216"/>
    </location>
</feature>
<keyword evidence="3" id="KW-1185">Reference proteome</keyword>
<accession>A0A8H4RMS3</accession>
<dbReference type="Pfam" id="PF06985">
    <property type="entry name" value="HET"/>
    <property type="match status" value="1"/>
</dbReference>
<dbReference type="Proteomes" id="UP000566819">
    <property type="component" value="Unassembled WGS sequence"/>
</dbReference>
<evidence type="ECO:0000313" key="2">
    <source>
        <dbReference type="EMBL" id="KAF4632825.1"/>
    </source>
</evidence>
<dbReference type="PANTHER" id="PTHR24148:SF64">
    <property type="entry name" value="HETEROKARYON INCOMPATIBILITY DOMAIN-CONTAINING PROTEIN"/>
    <property type="match status" value="1"/>
</dbReference>
<sequence>MSALLDSCKTGILSPSGEIIDLDSPCPTYRYEPLHSSQIRLLNISNYSQHPSRLSVINIALLTAPPYTTISYSWDNQVRDQDLAIDKNCIKIIKNLHQGLPHIIRNAKTDFLWIDAISINQEDDDEKAVQIPLMREIYTRCQECLVWLGASTYEAEVTLDAVPRLSNAIKTQNHSEVWENEGIAVGSKGVLDTALWKGFVDIFSRSWLKRVWTFQEAILPHTVTFLCGDRRARFEDLEPLAEPLLNHLTALQAAFPSSGLRESFLFSGFLRILRISKFKKPGRIFGKSLHTLRLLYFTRPWSVSNRLDKIYGVLGLTDPSLQDFLVVDYHKTGVELSKEVARWSVSLGEDLYVLNLASSNNKTTGLPSWVPNFTEMGSHWCIGVIWQRFRAGVHESYLPKMHTSEISGKLNLHAAGFLVDEVAEIISYVAKASKTEVEKIRNILSWEEDCLALSRSTLGGSADEIPDSYWLFMISGICDQHLTPSKEEYELLKEFLKCIAAEETFPPHLVGRYQDFSNQLRRLKQVVRLGSFFSTKNRQIGIGACHVQLGDQICILYGGSTPFIIRQNSEPEMTWQLISDSYVSNSMNGEVFKEVVHNIEQTFVLT</sequence>
<evidence type="ECO:0000313" key="3">
    <source>
        <dbReference type="Proteomes" id="UP000566819"/>
    </source>
</evidence>
<dbReference type="Pfam" id="PF26639">
    <property type="entry name" value="Het-6_barrel"/>
    <property type="match status" value="1"/>
</dbReference>